<name>A0A5C7HSD1_9ROSI</name>
<dbReference type="Proteomes" id="UP000323000">
    <property type="component" value="Chromosome 6"/>
</dbReference>
<dbReference type="InterPro" id="IPR012337">
    <property type="entry name" value="RNaseH-like_sf"/>
</dbReference>
<keyword evidence="4" id="KW-1185">Reference proteome</keyword>
<feature type="domain" description="hAT-like transposase RNase-H fold" evidence="2">
    <location>
        <begin position="182"/>
        <end position="269"/>
    </location>
</feature>
<dbReference type="AlphaFoldDB" id="A0A5C7HSD1"/>
<evidence type="ECO:0000313" key="3">
    <source>
        <dbReference type="EMBL" id="TXG59748.1"/>
    </source>
</evidence>
<evidence type="ECO:0000256" key="1">
    <source>
        <dbReference type="ARBA" id="ARBA00023125"/>
    </source>
</evidence>
<evidence type="ECO:0000313" key="4">
    <source>
        <dbReference type="Proteomes" id="UP000323000"/>
    </source>
</evidence>
<keyword evidence="1" id="KW-0238">DNA-binding</keyword>
<gene>
    <name evidence="3" type="ORF">EZV62_014321</name>
</gene>
<dbReference type="SUPFAM" id="SSF53098">
    <property type="entry name" value="Ribonuclease H-like"/>
    <property type="match status" value="1"/>
</dbReference>
<dbReference type="EMBL" id="VAHF01000006">
    <property type="protein sequence ID" value="TXG59748.1"/>
    <property type="molecule type" value="Genomic_DNA"/>
</dbReference>
<protein>
    <recommendedName>
        <fullName evidence="2">hAT-like transposase RNase-H fold domain-containing protein</fullName>
    </recommendedName>
</protein>
<evidence type="ECO:0000259" key="2">
    <source>
        <dbReference type="Pfam" id="PF14372"/>
    </source>
</evidence>
<proteinExistence type="predicted"/>
<comment type="caution">
    <text evidence="3">The sequence shown here is derived from an EMBL/GenBank/DDBJ whole genome shotgun (WGS) entry which is preliminary data.</text>
</comment>
<dbReference type="PANTHER" id="PTHR46481:SF8">
    <property type="entry name" value="ZINC FINGER BED DOMAIN-CONTAINING PROTEIN RICESLEEPER 1-LIKE"/>
    <property type="match status" value="1"/>
</dbReference>
<dbReference type="OrthoDB" id="1745426at2759"/>
<accession>A0A5C7HSD1</accession>
<dbReference type="InterPro" id="IPR025525">
    <property type="entry name" value="hAT-like_transposase_RNase-H"/>
</dbReference>
<organism evidence="3 4">
    <name type="scientific">Acer yangbiense</name>
    <dbReference type="NCBI Taxonomy" id="1000413"/>
    <lineage>
        <taxon>Eukaryota</taxon>
        <taxon>Viridiplantae</taxon>
        <taxon>Streptophyta</taxon>
        <taxon>Embryophyta</taxon>
        <taxon>Tracheophyta</taxon>
        <taxon>Spermatophyta</taxon>
        <taxon>Magnoliopsida</taxon>
        <taxon>eudicotyledons</taxon>
        <taxon>Gunneridae</taxon>
        <taxon>Pentapetalae</taxon>
        <taxon>rosids</taxon>
        <taxon>malvids</taxon>
        <taxon>Sapindales</taxon>
        <taxon>Sapindaceae</taxon>
        <taxon>Hippocastanoideae</taxon>
        <taxon>Acereae</taxon>
        <taxon>Acer</taxon>
    </lineage>
</organism>
<dbReference type="GO" id="GO:0003677">
    <property type="term" value="F:DNA binding"/>
    <property type="evidence" value="ECO:0007669"/>
    <property type="project" value="UniProtKB-KW"/>
</dbReference>
<dbReference type="InterPro" id="IPR052035">
    <property type="entry name" value="ZnF_BED_domain_contain"/>
</dbReference>
<dbReference type="Pfam" id="PF14372">
    <property type="entry name" value="hAT-like_RNase-H"/>
    <property type="match status" value="1"/>
</dbReference>
<reference evidence="4" key="1">
    <citation type="journal article" date="2019" name="Gigascience">
        <title>De novo genome assembly of the endangered Acer yangbiense, a plant species with extremely small populations endemic to Yunnan Province, China.</title>
        <authorList>
            <person name="Yang J."/>
            <person name="Wariss H.M."/>
            <person name="Tao L."/>
            <person name="Zhang R."/>
            <person name="Yun Q."/>
            <person name="Hollingsworth P."/>
            <person name="Dao Z."/>
            <person name="Luo G."/>
            <person name="Guo H."/>
            <person name="Ma Y."/>
            <person name="Sun W."/>
        </authorList>
    </citation>
    <scope>NUCLEOTIDE SEQUENCE [LARGE SCALE GENOMIC DNA]</scope>
    <source>
        <strain evidence="4">cv. Malutang</strain>
    </source>
</reference>
<sequence>MAENSNATTVEPSEILTTDEALVATDAGTKRRPTKTPSKVWIHFTKNEGAHFIDSGWELHKRILNFCVVPNHKGETIGKIIEACLLDWGIERVFTITVDNASANDVAVKWNSTYLMLESALKFKKAFERLEEEDGNYVSYFLEDESGKRKMGPPRFDDRETSRVFVKFLKKFYDATLKFSASLSVTSNLYFHEVFSIQSELTELSTNTDPFLGTMATSMKRKYDKYWGSIESINKLLLISVVLDPRYKLDYVTFCFGHLYGNDKGEEMTKDKSIQNGTAGVALSGTSDCIKSEVLSPVTFGGVKLASGLLVLNEADDNTEIGRLL</sequence>
<dbReference type="PANTHER" id="PTHR46481">
    <property type="entry name" value="ZINC FINGER BED DOMAIN-CONTAINING PROTEIN 4"/>
    <property type="match status" value="1"/>
</dbReference>